<dbReference type="InterPro" id="IPR021307">
    <property type="entry name" value="DUF2884"/>
</dbReference>
<gene>
    <name evidence="2" type="ORF">C8D93_102241</name>
</gene>
<comment type="caution">
    <text evidence="2">The sequence shown here is derived from an EMBL/GenBank/DDBJ whole genome shotgun (WGS) entry which is preliminary data.</text>
</comment>
<reference evidence="2 3" key="1">
    <citation type="submission" date="2018-04" db="EMBL/GenBank/DDBJ databases">
        <title>Genomic Encyclopedia of Type Strains, Phase IV (KMG-IV): sequencing the most valuable type-strain genomes for metagenomic binning, comparative biology and taxonomic classification.</title>
        <authorList>
            <person name="Goeker M."/>
        </authorList>
    </citation>
    <scope>NUCLEOTIDE SEQUENCE [LARGE SCALE GENOMIC DNA]</scope>
    <source>
        <strain evidence="2 3">DSM 104150</strain>
    </source>
</reference>
<feature type="signal peptide" evidence="1">
    <location>
        <begin position="1"/>
        <end position="20"/>
    </location>
</feature>
<accession>A0A318EHX8</accession>
<proteinExistence type="predicted"/>
<feature type="chain" id="PRO_5016300984" description="DUF2884 family protein" evidence="1">
    <location>
        <begin position="21"/>
        <end position="244"/>
    </location>
</feature>
<dbReference type="OrthoDB" id="7063031at2"/>
<sequence length="244" mass="26515">MLRPMLISLAILLTATAATARDPSSQLCDMRLLAEVTLSGDEVIVDDGDRRHVLDADRVLRDGRRLRLEDDRRRLARDYADGMRELVPAVSEIALRGALLGLESLALVSAGLSGDEATTVRAAERIETLATELHLRFDGRRLPVGPLPLDPAFEREIGALAADAAGQFAGSVIAFIGTALFDPDAAGARGEYLERLVERRIEPRAARIEAQADQLCGTLRRLDAIEAELGLFDVIVDARNDRAI</sequence>
<protein>
    <recommendedName>
        <fullName evidence="4">DUF2884 family protein</fullName>
    </recommendedName>
</protein>
<dbReference type="AlphaFoldDB" id="A0A318EHX8"/>
<organism evidence="2 3">
    <name type="scientific">Sinimarinibacterium flocculans</name>
    <dbReference type="NCBI Taxonomy" id="985250"/>
    <lineage>
        <taxon>Bacteria</taxon>
        <taxon>Pseudomonadati</taxon>
        <taxon>Pseudomonadota</taxon>
        <taxon>Gammaproteobacteria</taxon>
        <taxon>Nevskiales</taxon>
        <taxon>Nevskiaceae</taxon>
        <taxon>Sinimarinibacterium</taxon>
    </lineage>
</organism>
<evidence type="ECO:0000313" key="3">
    <source>
        <dbReference type="Proteomes" id="UP000248330"/>
    </source>
</evidence>
<keyword evidence="1" id="KW-0732">Signal</keyword>
<keyword evidence="3" id="KW-1185">Reference proteome</keyword>
<dbReference type="Pfam" id="PF11101">
    <property type="entry name" value="DUF2884"/>
    <property type="match status" value="1"/>
</dbReference>
<name>A0A318EHX8_9GAMM</name>
<evidence type="ECO:0000256" key="1">
    <source>
        <dbReference type="SAM" id="SignalP"/>
    </source>
</evidence>
<evidence type="ECO:0000313" key="2">
    <source>
        <dbReference type="EMBL" id="PXV70389.1"/>
    </source>
</evidence>
<evidence type="ECO:0008006" key="4">
    <source>
        <dbReference type="Google" id="ProtNLM"/>
    </source>
</evidence>
<dbReference type="Proteomes" id="UP000248330">
    <property type="component" value="Unassembled WGS sequence"/>
</dbReference>
<dbReference type="RefSeq" id="WP_110264055.1">
    <property type="nucleotide sequence ID" value="NZ_CAWNXA010000002.1"/>
</dbReference>
<dbReference type="EMBL" id="QICN01000002">
    <property type="protein sequence ID" value="PXV70389.1"/>
    <property type="molecule type" value="Genomic_DNA"/>
</dbReference>